<dbReference type="PaxDb" id="65489-OBART08G12610.1"/>
<dbReference type="AlphaFoldDB" id="A0A0D3GZK8"/>
<dbReference type="EnsemblPlants" id="OBART08G12610.1">
    <property type="protein sequence ID" value="OBART08G12610.1"/>
    <property type="gene ID" value="OBART08G12610"/>
</dbReference>
<keyword evidence="3" id="KW-1185">Reference proteome</keyword>
<feature type="region of interest" description="Disordered" evidence="1">
    <location>
        <begin position="1"/>
        <end position="25"/>
    </location>
</feature>
<dbReference type="Gramene" id="OBART08G12610.1">
    <property type="protein sequence ID" value="OBART08G12610.1"/>
    <property type="gene ID" value="OBART08G12610"/>
</dbReference>
<dbReference type="HOGENOM" id="CLU_094384_0_0_1"/>
<evidence type="ECO:0000313" key="2">
    <source>
        <dbReference type="EnsemblPlants" id="OBART08G12610.1"/>
    </source>
</evidence>
<protein>
    <submittedName>
        <fullName evidence="2">Uncharacterized protein</fullName>
    </submittedName>
</protein>
<reference evidence="2" key="1">
    <citation type="journal article" date="2009" name="Rice">
        <title>De Novo Next Generation Sequencing of Plant Genomes.</title>
        <authorList>
            <person name="Rounsley S."/>
            <person name="Marri P.R."/>
            <person name="Yu Y."/>
            <person name="He R."/>
            <person name="Sisneros N."/>
            <person name="Goicoechea J.L."/>
            <person name="Lee S.J."/>
            <person name="Angelova A."/>
            <person name="Kudrna D."/>
            <person name="Luo M."/>
            <person name="Affourtit J."/>
            <person name="Desany B."/>
            <person name="Knight J."/>
            <person name="Niazi F."/>
            <person name="Egholm M."/>
            <person name="Wing R.A."/>
        </authorList>
    </citation>
    <scope>NUCLEOTIDE SEQUENCE [LARGE SCALE GENOMIC DNA]</scope>
    <source>
        <strain evidence="2">cv. IRGC 105608</strain>
    </source>
</reference>
<reference evidence="2" key="2">
    <citation type="submission" date="2015-03" db="UniProtKB">
        <authorList>
            <consortium name="EnsemblPlants"/>
        </authorList>
    </citation>
    <scope>IDENTIFICATION</scope>
</reference>
<dbReference type="PANTHER" id="PTHR31170:SF18">
    <property type="entry name" value="(WILD MALAYSIAN BANANA) HYPOTHETICAL PROTEIN"/>
    <property type="match status" value="1"/>
</dbReference>
<sequence>MEEAGAAKAKGTEAPSPTTTAMASTSSSWVVEMEKLLGVSEGGSSGQSSVVAQMVRQQEGHSIYRVPEYIKDMTNRKAYEPQLVSLGPFHYGEPPLLPMEVHKRRAVAHMVNRSGKPLQKFVSAVEEISEQLRNAYENLDETKWPEQRFVELMVTDGCFSLEIMRTLKAHGKVAEEDYGPKDPVFSQHGWLHVLDHIMSDMVVMENQSEI</sequence>
<dbReference type="InterPro" id="IPR004158">
    <property type="entry name" value="DUF247_pln"/>
</dbReference>
<name>A0A0D3GZK8_9ORYZ</name>
<dbReference type="PANTHER" id="PTHR31170">
    <property type="entry name" value="BNAC04G53230D PROTEIN"/>
    <property type="match status" value="1"/>
</dbReference>
<dbReference type="Pfam" id="PF03140">
    <property type="entry name" value="DUF247"/>
    <property type="match status" value="1"/>
</dbReference>
<proteinExistence type="predicted"/>
<dbReference type="eggNOG" id="ENOG502QR4P">
    <property type="taxonomic scope" value="Eukaryota"/>
</dbReference>
<accession>A0A0D3GZK8</accession>
<evidence type="ECO:0000313" key="3">
    <source>
        <dbReference type="Proteomes" id="UP000026960"/>
    </source>
</evidence>
<dbReference type="STRING" id="65489.A0A0D3GZK8"/>
<organism evidence="2">
    <name type="scientific">Oryza barthii</name>
    <dbReference type="NCBI Taxonomy" id="65489"/>
    <lineage>
        <taxon>Eukaryota</taxon>
        <taxon>Viridiplantae</taxon>
        <taxon>Streptophyta</taxon>
        <taxon>Embryophyta</taxon>
        <taxon>Tracheophyta</taxon>
        <taxon>Spermatophyta</taxon>
        <taxon>Magnoliopsida</taxon>
        <taxon>Liliopsida</taxon>
        <taxon>Poales</taxon>
        <taxon>Poaceae</taxon>
        <taxon>BOP clade</taxon>
        <taxon>Oryzoideae</taxon>
        <taxon>Oryzeae</taxon>
        <taxon>Oryzinae</taxon>
        <taxon>Oryza</taxon>
    </lineage>
</organism>
<evidence type="ECO:0000256" key="1">
    <source>
        <dbReference type="SAM" id="MobiDB-lite"/>
    </source>
</evidence>
<dbReference type="Proteomes" id="UP000026960">
    <property type="component" value="Chromosome 8"/>
</dbReference>